<gene>
    <name evidence="7" type="ORF">J2S02_002070</name>
</gene>
<protein>
    <submittedName>
        <fullName evidence="7">UDP-N-acetylglucosamine:LPS N-acetylglucosamine transferase</fullName>
    </submittedName>
</protein>
<dbReference type="PANTHER" id="PTHR43025">
    <property type="entry name" value="MONOGALACTOSYLDIACYLGLYCEROL SYNTHASE"/>
    <property type="match status" value="1"/>
</dbReference>
<dbReference type="Proteomes" id="UP001232245">
    <property type="component" value="Unassembled WGS sequence"/>
</dbReference>
<feature type="domain" description="Glycosyl transferase family 28 C-terminal" evidence="5">
    <location>
        <begin position="202"/>
        <end position="345"/>
    </location>
</feature>
<dbReference type="PANTHER" id="PTHR43025:SF3">
    <property type="entry name" value="MONOGALACTOSYLDIACYLGLYCEROL SYNTHASE 1, CHLOROPLASTIC"/>
    <property type="match status" value="1"/>
</dbReference>
<evidence type="ECO:0000256" key="1">
    <source>
        <dbReference type="ARBA" id="ARBA00004370"/>
    </source>
</evidence>
<evidence type="ECO:0000259" key="5">
    <source>
        <dbReference type="Pfam" id="PF04101"/>
    </source>
</evidence>
<dbReference type="InterPro" id="IPR007235">
    <property type="entry name" value="Glyco_trans_28_C"/>
</dbReference>
<evidence type="ECO:0000259" key="6">
    <source>
        <dbReference type="Pfam" id="PF06925"/>
    </source>
</evidence>
<comment type="caution">
    <text evidence="7">The sequence shown here is derived from an EMBL/GenBank/DDBJ whole genome shotgun (WGS) entry which is preliminary data.</text>
</comment>
<keyword evidence="4 7" id="KW-0808">Transferase</keyword>
<sequence length="371" mass="43572">MKKVLFLPFLQIPSGHHQAANSLIDGIRQIDPAIQCDKVDILSYSYGKMEKIISSIYLKWIHSFPQIYNSIYKTAVYKNIEVNKRYRLYELLFLTFMKKLLAEKQPDLIICTHALPSYMLNYLKQRHDLQIPIINVYTDYFIHSFWGIEQIDFHFVPTQQMKEYLIQRKINEDNIFITGIPTHPKIKKQLEAPEYKRNSLSTVLISGGNLGVGGLENLLHYLQEIHSKPRIQFFVLCGKNRALYEKIKGLGTKYIIPYPYISCREKMNELYNQIDAILTKPGGMTISESLFKRRPIFIYDALPGQEQINLTQLKEAGLVFHLDKENIYEQILSILQNEESLHQYQNRIDNFHTHIHEKEPSEIISEILQRH</sequence>
<dbReference type="EMBL" id="JAUSTZ010000003">
    <property type="protein sequence ID" value="MDQ0225726.1"/>
    <property type="molecule type" value="Genomic_DNA"/>
</dbReference>
<keyword evidence="3" id="KW-0328">Glycosyltransferase</keyword>
<dbReference type="Pfam" id="PF04101">
    <property type="entry name" value="Glyco_tran_28_C"/>
    <property type="match status" value="1"/>
</dbReference>
<organism evidence="7 8">
    <name type="scientific">Metabacillus niabensis</name>
    <dbReference type="NCBI Taxonomy" id="324854"/>
    <lineage>
        <taxon>Bacteria</taxon>
        <taxon>Bacillati</taxon>
        <taxon>Bacillota</taxon>
        <taxon>Bacilli</taxon>
        <taxon>Bacillales</taxon>
        <taxon>Bacillaceae</taxon>
        <taxon>Metabacillus</taxon>
    </lineage>
</organism>
<dbReference type="GO" id="GO:0016740">
    <property type="term" value="F:transferase activity"/>
    <property type="evidence" value="ECO:0007669"/>
    <property type="project" value="UniProtKB-KW"/>
</dbReference>
<comment type="subcellular location">
    <subcellularLocation>
        <location evidence="1">Membrane</location>
    </subcellularLocation>
</comment>
<dbReference type="InterPro" id="IPR050519">
    <property type="entry name" value="Glycosyltransf_28_UgtP"/>
</dbReference>
<dbReference type="SUPFAM" id="SSF53756">
    <property type="entry name" value="UDP-Glycosyltransferase/glycogen phosphorylase"/>
    <property type="match status" value="1"/>
</dbReference>
<feature type="domain" description="Diacylglycerol glucosyltransferase N-terminal" evidence="6">
    <location>
        <begin position="16"/>
        <end position="181"/>
    </location>
</feature>
<proteinExistence type="inferred from homology"/>
<evidence type="ECO:0000256" key="2">
    <source>
        <dbReference type="ARBA" id="ARBA00006962"/>
    </source>
</evidence>
<evidence type="ECO:0000313" key="7">
    <source>
        <dbReference type="EMBL" id="MDQ0225726.1"/>
    </source>
</evidence>
<keyword evidence="8" id="KW-1185">Reference proteome</keyword>
<dbReference type="Pfam" id="PF06925">
    <property type="entry name" value="MGDG_synth"/>
    <property type="match status" value="1"/>
</dbReference>
<evidence type="ECO:0000256" key="4">
    <source>
        <dbReference type="ARBA" id="ARBA00022679"/>
    </source>
</evidence>
<evidence type="ECO:0000256" key="3">
    <source>
        <dbReference type="ARBA" id="ARBA00022676"/>
    </source>
</evidence>
<evidence type="ECO:0000313" key="8">
    <source>
        <dbReference type="Proteomes" id="UP001232245"/>
    </source>
</evidence>
<name>A0ABT9Z1H8_9BACI</name>
<comment type="similarity">
    <text evidence="2">Belongs to the glycosyltransferase 28 family.</text>
</comment>
<dbReference type="Gene3D" id="3.40.50.2000">
    <property type="entry name" value="Glycogen Phosphorylase B"/>
    <property type="match status" value="1"/>
</dbReference>
<dbReference type="InterPro" id="IPR009695">
    <property type="entry name" value="Diacylglyc_glucosyltr_N"/>
</dbReference>
<reference evidence="7 8" key="1">
    <citation type="submission" date="2023-07" db="EMBL/GenBank/DDBJ databases">
        <title>Genomic Encyclopedia of Type Strains, Phase IV (KMG-IV): sequencing the most valuable type-strain genomes for metagenomic binning, comparative biology and taxonomic classification.</title>
        <authorList>
            <person name="Goeker M."/>
        </authorList>
    </citation>
    <scope>NUCLEOTIDE SEQUENCE [LARGE SCALE GENOMIC DNA]</scope>
    <source>
        <strain evidence="7 8">DSM 17723</strain>
    </source>
</reference>
<accession>A0ABT9Z1H8</accession>